<name>A0A9J7GK49_CRIGR</name>
<evidence type="ECO:0000313" key="6">
    <source>
        <dbReference type="Proteomes" id="UP001108280"/>
    </source>
</evidence>
<dbReference type="RefSeq" id="XP_027288500.1">
    <property type="nucleotide sequence ID" value="XM_027432699.2"/>
</dbReference>
<proteinExistence type="predicted"/>
<dbReference type="SUPFAM" id="SSF53706">
    <property type="entry name" value="Formate dehydrogenase/DMSO reductase, domains 1-3"/>
    <property type="match status" value="1"/>
</dbReference>
<evidence type="ECO:0000256" key="3">
    <source>
        <dbReference type="ARBA" id="ARBA00034078"/>
    </source>
</evidence>
<protein>
    <submittedName>
        <fullName evidence="7">NADH-ubiquinone oxidoreductase 75 kDa subunit, mitochondrial-like</fullName>
    </submittedName>
</protein>
<keyword evidence="6" id="KW-1185">Reference proteome</keyword>
<dbReference type="OrthoDB" id="10249365at2759"/>
<dbReference type="FunFam" id="3.40.50.740:FF:000002">
    <property type="entry name" value="NADH-ubiquinone oxidoreductase 75 kDa subunit, mitochondrial"/>
    <property type="match status" value="1"/>
</dbReference>
<dbReference type="InterPro" id="IPR006656">
    <property type="entry name" value="Mopterin_OxRdtase"/>
</dbReference>
<keyword evidence="2" id="KW-0001">2Fe-2S</keyword>
<feature type="domain" description="Molybdopterin oxidoreductase" evidence="4">
    <location>
        <begin position="1"/>
        <end position="156"/>
    </location>
</feature>
<comment type="cofactor">
    <cofactor evidence="1">
        <name>[4Fe-4S] cluster</name>
        <dbReference type="ChEBI" id="CHEBI:49883"/>
    </cofactor>
</comment>
<reference evidence="7" key="3">
    <citation type="submission" date="2025-08" db="UniProtKB">
        <authorList>
            <consortium name="RefSeq"/>
        </authorList>
    </citation>
    <scope>IDENTIFICATION</scope>
    <source>
        <strain evidence="7">17A/GY</strain>
        <tissue evidence="7">Liver</tissue>
    </source>
</reference>
<dbReference type="PANTHER" id="PTHR43105">
    <property type="entry name" value="RESPIRATORY NITRATE REDUCTASE"/>
    <property type="match status" value="1"/>
</dbReference>
<organism evidence="6 7">
    <name type="scientific">Cricetulus griseus</name>
    <name type="common">Chinese hamster</name>
    <name type="synonym">Cricetulus barabensis griseus</name>
    <dbReference type="NCBI Taxonomy" id="10029"/>
    <lineage>
        <taxon>Eukaryota</taxon>
        <taxon>Metazoa</taxon>
        <taxon>Chordata</taxon>
        <taxon>Craniata</taxon>
        <taxon>Vertebrata</taxon>
        <taxon>Euteleostomi</taxon>
        <taxon>Mammalia</taxon>
        <taxon>Eutheria</taxon>
        <taxon>Euarchontoglires</taxon>
        <taxon>Glires</taxon>
        <taxon>Rodentia</taxon>
        <taxon>Myomorpha</taxon>
        <taxon>Muroidea</taxon>
        <taxon>Cricetidae</taxon>
        <taxon>Cricetinae</taxon>
        <taxon>Cricetulus</taxon>
    </lineage>
</organism>
<gene>
    <name evidence="7" type="primary">LOC100769705</name>
</gene>
<accession>A0A9J7GK49</accession>
<evidence type="ECO:0000313" key="7">
    <source>
        <dbReference type="RefSeq" id="XP_027288500.1"/>
    </source>
</evidence>
<evidence type="ECO:0000259" key="5">
    <source>
        <dbReference type="Pfam" id="PF09326"/>
    </source>
</evidence>
<reference evidence="6" key="2">
    <citation type="journal article" date="2020" name="Biotechnol. Bioeng.">
        <title>Chromosome-scale scaffolds for the Chinese hamster reference genome assembly to facilitate the study of the CHO epigenome.</title>
        <authorList>
            <person name="Hilliard W."/>
            <person name="MacDonald M."/>
            <person name="Lee K.H."/>
        </authorList>
    </citation>
    <scope>NUCLEOTIDE SEQUENCE [LARGE SCALE GENOMIC DNA]</scope>
    <source>
        <strain evidence="6">17A/GY</strain>
    </source>
</reference>
<dbReference type="GeneID" id="100769705"/>
<reference evidence="6" key="1">
    <citation type="journal article" date="2018" name="Biotechnol. Bioeng.">
        <title>A reference genome of the Chinese hamster based on a hybrid assembly strategy.</title>
        <authorList>
            <person name="Rupp O."/>
            <person name="MacDonald M.L."/>
            <person name="Li S."/>
            <person name="Dhiman H."/>
            <person name="Polson S."/>
            <person name="Griep S."/>
            <person name="Heffner K."/>
            <person name="Hernandez I."/>
            <person name="Brinkrolf K."/>
            <person name="Jadhav V."/>
            <person name="Samoudi M."/>
            <person name="Hao H."/>
            <person name="Kingham B."/>
            <person name="Goesmann A."/>
            <person name="Betenbaugh M.J."/>
            <person name="Lewis N.E."/>
            <person name="Borth N."/>
            <person name="Lee K.H."/>
        </authorList>
    </citation>
    <scope>NUCLEOTIDE SEQUENCE [LARGE SCALE GENOMIC DNA]</scope>
    <source>
        <strain evidence="6">17A/GY</strain>
    </source>
</reference>
<dbReference type="InterPro" id="IPR015405">
    <property type="entry name" value="NDUFS1-like_C"/>
</dbReference>
<keyword evidence="2" id="KW-0408">Iron</keyword>
<sequence length="263" mass="28466">MVVLGSSALQRNDGAAILAAMSNIAQTIRVTSSVSGDWKVMNVLHRIASQVAALDHACKPGTDAIRKNPPKVLFLLGADGGCFTRQDLPKDCFIIYQGHHGDVGAPIADVISPGAAYTEKSATYVNTEGGAQQTKVAMMPPGLAREDWKIINALSEIACLTLPYDTLDQVRKRLEEVSPNLVRYDDVEGENYFQQATDHAKLVNQELLADPLVPPQLTIKDFYMTDSISRASQTMAKCVKAVTEGAQAVHPYAETSTRDPVLL</sequence>
<evidence type="ECO:0000259" key="4">
    <source>
        <dbReference type="Pfam" id="PF00384"/>
    </source>
</evidence>
<dbReference type="Pfam" id="PF00384">
    <property type="entry name" value="Molybdopterin"/>
    <property type="match status" value="1"/>
</dbReference>
<dbReference type="Proteomes" id="UP001108280">
    <property type="component" value="Chromosome X"/>
</dbReference>
<dbReference type="PANTHER" id="PTHR43105:SF13">
    <property type="entry name" value="NADH-UBIQUINONE OXIDOREDUCTASE 75 KDA SUBUNIT, MITOCHONDRIAL"/>
    <property type="match status" value="1"/>
</dbReference>
<dbReference type="GO" id="GO:0016020">
    <property type="term" value="C:membrane"/>
    <property type="evidence" value="ECO:0007669"/>
    <property type="project" value="TreeGrafter"/>
</dbReference>
<comment type="cofactor">
    <cofactor evidence="3">
        <name>[2Fe-2S] cluster</name>
        <dbReference type="ChEBI" id="CHEBI:190135"/>
    </cofactor>
</comment>
<keyword evidence="2" id="KW-0411">Iron-sulfur</keyword>
<keyword evidence="2" id="KW-0479">Metal-binding</keyword>
<feature type="domain" description="NADH-ubiquinone oxidoreductase 75 kDa subunit mitochondrial-like" evidence="5">
    <location>
        <begin position="186"/>
        <end position="238"/>
    </location>
</feature>
<dbReference type="GO" id="GO:0016651">
    <property type="term" value="F:oxidoreductase activity, acting on NAD(P)H"/>
    <property type="evidence" value="ECO:0007669"/>
    <property type="project" value="InterPro"/>
</dbReference>
<dbReference type="AlphaFoldDB" id="A0A9J7GK49"/>
<dbReference type="Pfam" id="PF09326">
    <property type="entry name" value="NADH_dhqG_C"/>
    <property type="match status" value="1"/>
</dbReference>
<dbReference type="KEGG" id="cge:100769705"/>
<evidence type="ECO:0000256" key="2">
    <source>
        <dbReference type="ARBA" id="ARBA00022714"/>
    </source>
</evidence>
<dbReference type="InterPro" id="IPR050123">
    <property type="entry name" value="Prok_molybdopt-oxidoreductase"/>
</dbReference>
<dbReference type="Gene3D" id="3.40.50.740">
    <property type="match status" value="1"/>
</dbReference>
<evidence type="ECO:0000256" key="1">
    <source>
        <dbReference type="ARBA" id="ARBA00001966"/>
    </source>
</evidence>
<dbReference type="GO" id="GO:0051537">
    <property type="term" value="F:2 iron, 2 sulfur cluster binding"/>
    <property type="evidence" value="ECO:0007669"/>
    <property type="project" value="UniProtKB-KW"/>
</dbReference>